<feature type="domain" description="Type II secretion system protein GspI C-terminal" evidence="10">
    <location>
        <begin position="47"/>
        <end position="122"/>
    </location>
</feature>
<evidence type="ECO:0000259" key="10">
    <source>
        <dbReference type="Pfam" id="PF02501"/>
    </source>
</evidence>
<comment type="similarity">
    <text evidence="2 9">Belongs to the GSP I family.</text>
</comment>
<organism evidence="11 12">
    <name type="scientific">Pseudoxanthomonas suwonensis (strain 11-1)</name>
    <dbReference type="NCBI Taxonomy" id="743721"/>
    <lineage>
        <taxon>Bacteria</taxon>
        <taxon>Pseudomonadati</taxon>
        <taxon>Pseudomonadota</taxon>
        <taxon>Gammaproteobacteria</taxon>
        <taxon>Lysobacterales</taxon>
        <taxon>Lysobacteraceae</taxon>
        <taxon>Pseudoxanthomonas</taxon>
    </lineage>
</organism>
<dbReference type="OrthoDB" id="6121517at2"/>
<dbReference type="Pfam" id="PF02501">
    <property type="entry name" value="T2SSI"/>
    <property type="match status" value="1"/>
</dbReference>
<evidence type="ECO:0000313" key="11">
    <source>
        <dbReference type="EMBL" id="ADV26794.1"/>
    </source>
</evidence>
<dbReference type="Gene3D" id="3.30.1300.30">
    <property type="entry name" value="GSPII I/J protein-like"/>
    <property type="match status" value="1"/>
</dbReference>
<comment type="PTM">
    <text evidence="9">Cleaved by prepilin peptidase.</text>
</comment>
<evidence type="ECO:0000256" key="3">
    <source>
        <dbReference type="ARBA" id="ARBA00022475"/>
    </source>
</evidence>
<evidence type="ECO:0000256" key="6">
    <source>
        <dbReference type="ARBA" id="ARBA00022692"/>
    </source>
</evidence>
<evidence type="ECO:0000256" key="4">
    <source>
        <dbReference type="ARBA" id="ARBA00022481"/>
    </source>
</evidence>
<reference evidence="11 12" key="1">
    <citation type="submission" date="2011-01" db="EMBL/GenBank/DDBJ databases">
        <title>Complete sequence of Pseudoxanthomonas suwonensis 11-1.</title>
        <authorList>
            <consortium name="US DOE Joint Genome Institute"/>
            <person name="Lucas S."/>
            <person name="Copeland A."/>
            <person name="Lapidus A."/>
            <person name="Cheng J.-F."/>
            <person name="Goodwin L."/>
            <person name="Pitluck S."/>
            <person name="Teshima H."/>
            <person name="Detter J.C."/>
            <person name="Han C."/>
            <person name="Tapia R."/>
            <person name="Land M."/>
            <person name="Hauser L."/>
            <person name="Kyrpides N."/>
            <person name="Ivanova N."/>
            <person name="Ovchinnikova G."/>
            <person name="Siebers A.K."/>
            <person name="Allgaier M."/>
            <person name="Thelen M.P."/>
            <person name="Hugenholtz P."/>
            <person name="Gladden J."/>
            <person name="Woyke T."/>
        </authorList>
    </citation>
    <scope>NUCLEOTIDE SEQUENCE [LARGE SCALE GENOMIC DNA]</scope>
    <source>
        <strain evidence="12">11-1</strain>
    </source>
</reference>
<comment type="subcellular location">
    <subcellularLocation>
        <location evidence="1 9">Cell inner membrane</location>
        <topology evidence="1 9">Single-pass membrane protein</topology>
    </subcellularLocation>
</comment>
<dbReference type="InterPro" id="IPR010052">
    <property type="entry name" value="T2SS_protein-GspI"/>
</dbReference>
<comment type="function">
    <text evidence="9">Component of the type II secretion system required for the energy-dependent secretion of extracellular factors such as proteases and toxins from the periplasm.</text>
</comment>
<evidence type="ECO:0000256" key="9">
    <source>
        <dbReference type="RuleBase" id="RU368030"/>
    </source>
</evidence>
<dbReference type="InterPro" id="IPR003413">
    <property type="entry name" value="T2SS_GspI_C"/>
</dbReference>
<dbReference type="EMBL" id="CP002446">
    <property type="protein sequence ID" value="ADV26794.1"/>
    <property type="molecule type" value="Genomic_DNA"/>
</dbReference>
<dbReference type="InterPro" id="IPR012902">
    <property type="entry name" value="N_methyl_site"/>
</dbReference>
<comment type="subunit">
    <text evidence="9">Type II secretion is composed of four main components: the outer membrane complex, the inner membrane complex, the cytoplasmic secretion ATPase and the periplasm-spanning pseudopilus.</text>
</comment>
<dbReference type="HOGENOM" id="CLU_121289_1_1_6"/>
<dbReference type="NCBIfam" id="TIGR01707">
    <property type="entry name" value="gspI"/>
    <property type="match status" value="1"/>
</dbReference>
<gene>
    <name evidence="11" type="ordered locus">Psesu_0943</name>
</gene>
<keyword evidence="3" id="KW-1003">Cell membrane</keyword>
<evidence type="ECO:0000256" key="8">
    <source>
        <dbReference type="ARBA" id="ARBA00023136"/>
    </source>
</evidence>
<dbReference type="GO" id="GO:0005886">
    <property type="term" value="C:plasma membrane"/>
    <property type="evidence" value="ECO:0007669"/>
    <property type="project" value="UniProtKB-SubCell"/>
</dbReference>
<dbReference type="Proteomes" id="UP000008632">
    <property type="component" value="Chromosome"/>
</dbReference>
<dbReference type="eggNOG" id="COG2165">
    <property type="taxonomic scope" value="Bacteria"/>
</dbReference>
<dbReference type="PANTHER" id="PTHR38779:SF2">
    <property type="entry name" value="TYPE II SECRETION SYSTEM PROTEIN I-RELATED"/>
    <property type="match status" value="1"/>
</dbReference>
<dbReference type="RefSeq" id="WP_013534624.1">
    <property type="nucleotide sequence ID" value="NC_014924.1"/>
</dbReference>
<feature type="transmembrane region" description="Helical" evidence="9">
    <location>
        <begin position="12"/>
        <end position="33"/>
    </location>
</feature>
<keyword evidence="6 9" id="KW-0812">Transmembrane</keyword>
<dbReference type="GO" id="GO:0015627">
    <property type="term" value="C:type II protein secretion system complex"/>
    <property type="evidence" value="ECO:0007669"/>
    <property type="project" value="UniProtKB-UniRule"/>
</dbReference>
<evidence type="ECO:0000313" key="12">
    <source>
        <dbReference type="Proteomes" id="UP000008632"/>
    </source>
</evidence>
<keyword evidence="7 9" id="KW-1133">Transmembrane helix</keyword>
<keyword evidence="12" id="KW-1185">Reference proteome</keyword>
<dbReference type="STRING" id="743721.Psesu_0943"/>
<protein>
    <recommendedName>
        <fullName evidence="9">Type II secretion system protein I</fullName>
        <shortName evidence="9">T2SS minor pseudopilin I</shortName>
    </recommendedName>
</protein>
<dbReference type="AlphaFoldDB" id="E6WR49"/>
<dbReference type="PANTHER" id="PTHR38779">
    <property type="entry name" value="TYPE II SECRETION SYSTEM PROTEIN I-RELATED"/>
    <property type="match status" value="1"/>
</dbReference>
<accession>E6WR49</accession>
<keyword evidence="5 9" id="KW-0997">Cell inner membrane</keyword>
<proteinExistence type="inferred from homology"/>
<evidence type="ECO:0000256" key="2">
    <source>
        <dbReference type="ARBA" id="ARBA00008358"/>
    </source>
</evidence>
<keyword evidence="4 9" id="KW-0488">Methylation</keyword>
<evidence type="ECO:0000256" key="1">
    <source>
        <dbReference type="ARBA" id="ARBA00004377"/>
    </source>
</evidence>
<keyword evidence="8 9" id="KW-0472">Membrane</keyword>
<dbReference type="KEGG" id="psu:Psesu_0943"/>
<dbReference type="PROSITE" id="PS00409">
    <property type="entry name" value="PROKAR_NTER_METHYL"/>
    <property type="match status" value="1"/>
</dbReference>
<dbReference type="InterPro" id="IPR045584">
    <property type="entry name" value="Pilin-like"/>
</dbReference>
<evidence type="ECO:0000256" key="5">
    <source>
        <dbReference type="ARBA" id="ARBA00022519"/>
    </source>
</evidence>
<dbReference type="NCBIfam" id="TIGR02532">
    <property type="entry name" value="IV_pilin_GFxxxE"/>
    <property type="match status" value="1"/>
</dbReference>
<sequence length="123" mass="12755">MARPTERRGARGFSLIELLVALAVFALVVVGLLNLSGESVRTAVHVEESVLAGIVAANVAAEAQLLEPAALAAPLEGSEALGGRDWHWRRTAVDAGSDGMVRVDVEVRRPGGDGVAASASVFR</sequence>
<evidence type="ECO:0000256" key="7">
    <source>
        <dbReference type="ARBA" id="ARBA00022989"/>
    </source>
</evidence>
<name>E6WR49_PSEUU</name>
<dbReference type="GO" id="GO:0015628">
    <property type="term" value="P:protein secretion by the type II secretion system"/>
    <property type="evidence" value="ECO:0007669"/>
    <property type="project" value="UniProtKB-UniRule"/>
</dbReference>
<dbReference type="Pfam" id="PF07963">
    <property type="entry name" value="N_methyl"/>
    <property type="match status" value="1"/>
</dbReference>
<dbReference type="SUPFAM" id="SSF54523">
    <property type="entry name" value="Pili subunits"/>
    <property type="match status" value="1"/>
</dbReference>